<protein>
    <submittedName>
        <fullName evidence="1">Uncharacterized protein</fullName>
    </submittedName>
</protein>
<dbReference type="Proteomes" id="UP000076842">
    <property type="component" value="Unassembled WGS sequence"/>
</dbReference>
<evidence type="ECO:0000313" key="2">
    <source>
        <dbReference type="Proteomes" id="UP000076842"/>
    </source>
</evidence>
<accession>A0A165CP60</accession>
<dbReference type="EMBL" id="KV424124">
    <property type="protein sequence ID" value="KZT51132.1"/>
    <property type="molecule type" value="Genomic_DNA"/>
</dbReference>
<sequence>MSTMTISLRIRWVASASLHATMSGPLSRLLRVVWTRSRAPGPAFVACLQCMWHASRSPPALSDMDEDELARSAGAIHLGGRVQYTHTRPSSVPVSCSEVGNRLCSRVPQLRAYPGFLCIARGTELSCTALDTDS</sequence>
<organism evidence="1 2">
    <name type="scientific">Calocera cornea HHB12733</name>
    <dbReference type="NCBI Taxonomy" id="1353952"/>
    <lineage>
        <taxon>Eukaryota</taxon>
        <taxon>Fungi</taxon>
        <taxon>Dikarya</taxon>
        <taxon>Basidiomycota</taxon>
        <taxon>Agaricomycotina</taxon>
        <taxon>Dacrymycetes</taxon>
        <taxon>Dacrymycetales</taxon>
        <taxon>Dacrymycetaceae</taxon>
        <taxon>Calocera</taxon>
    </lineage>
</organism>
<evidence type="ECO:0000313" key="1">
    <source>
        <dbReference type="EMBL" id="KZT51132.1"/>
    </source>
</evidence>
<dbReference type="AlphaFoldDB" id="A0A165CP60"/>
<keyword evidence="2" id="KW-1185">Reference proteome</keyword>
<gene>
    <name evidence="1" type="ORF">CALCODRAFT_152083</name>
</gene>
<proteinExistence type="predicted"/>
<dbReference type="InParanoid" id="A0A165CP60"/>
<name>A0A165CP60_9BASI</name>
<reference evidence="1 2" key="1">
    <citation type="journal article" date="2016" name="Mol. Biol. Evol.">
        <title>Comparative Genomics of Early-Diverging Mushroom-Forming Fungi Provides Insights into the Origins of Lignocellulose Decay Capabilities.</title>
        <authorList>
            <person name="Nagy L.G."/>
            <person name="Riley R."/>
            <person name="Tritt A."/>
            <person name="Adam C."/>
            <person name="Daum C."/>
            <person name="Floudas D."/>
            <person name="Sun H."/>
            <person name="Yadav J.S."/>
            <person name="Pangilinan J."/>
            <person name="Larsson K.H."/>
            <person name="Matsuura K."/>
            <person name="Barry K."/>
            <person name="Labutti K."/>
            <person name="Kuo R."/>
            <person name="Ohm R.A."/>
            <person name="Bhattacharya S.S."/>
            <person name="Shirouzu T."/>
            <person name="Yoshinaga Y."/>
            <person name="Martin F.M."/>
            <person name="Grigoriev I.V."/>
            <person name="Hibbett D.S."/>
        </authorList>
    </citation>
    <scope>NUCLEOTIDE SEQUENCE [LARGE SCALE GENOMIC DNA]</scope>
    <source>
        <strain evidence="1 2">HHB12733</strain>
    </source>
</reference>